<keyword evidence="4" id="KW-1185">Reference proteome</keyword>
<dbReference type="AlphaFoldDB" id="A0A553N9B1"/>
<protein>
    <submittedName>
        <fullName evidence="3">Uncharacterized protein</fullName>
    </submittedName>
</protein>
<evidence type="ECO:0000256" key="2">
    <source>
        <dbReference type="SAM" id="Phobius"/>
    </source>
</evidence>
<keyword evidence="2" id="KW-0812">Transmembrane</keyword>
<dbReference type="EMBL" id="VCGU01000459">
    <property type="protein sequence ID" value="TRY61985.1"/>
    <property type="molecule type" value="Genomic_DNA"/>
</dbReference>
<feature type="compositionally biased region" description="Polar residues" evidence="1">
    <location>
        <begin position="485"/>
        <end position="503"/>
    </location>
</feature>
<proteinExistence type="predicted"/>
<evidence type="ECO:0000313" key="3">
    <source>
        <dbReference type="EMBL" id="TRY61985.1"/>
    </source>
</evidence>
<dbReference type="OrthoDB" id="10687883at2759"/>
<organism evidence="3 4">
    <name type="scientific">Tigriopus californicus</name>
    <name type="common">Marine copepod</name>
    <dbReference type="NCBI Taxonomy" id="6832"/>
    <lineage>
        <taxon>Eukaryota</taxon>
        <taxon>Metazoa</taxon>
        <taxon>Ecdysozoa</taxon>
        <taxon>Arthropoda</taxon>
        <taxon>Crustacea</taxon>
        <taxon>Multicrustacea</taxon>
        <taxon>Hexanauplia</taxon>
        <taxon>Copepoda</taxon>
        <taxon>Harpacticoida</taxon>
        <taxon>Harpacticidae</taxon>
        <taxon>Tigriopus</taxon>
    </lineage>
</organism>
<sequence>MDEVIVHLKPLGPSHSIVRDVIVQSHSWIGKPPSIMGDEDSLLMDHFVEDFNQNHWDCDGCPPPFFALPPPPRPPFLTVEGEDELCTKDTSPYETCDNPIIIDSHFHTSNELLNIILIVIFAFLLVGIILVIAFIIWRKRVNLLSPFRGKSRHHGSSSSTLPVDPNNHHQLHPDHQMGFQKSDFPFFNPQQSHKPSNSIELAEHPLPVSSSTNRHVYSNPNYPTLEIGGLPFYLMPAGDVVGGMPSHLARGGPASSPLGALSKDTSLTSPANGGSPPFSVGVGQHLPIQSQFSALNQSPQIGENHFYEPSGSSVTSSRGPIYEDIDRMCSYRGAPPEPLANNQDRFPKPEESEDLSSTPLGGCVRNNLTPDAERTYCNVMPASKSPNKKGARPDSSGSTSSPVPCGTSSSEVSFDSGSSPRHNIVVNPMSPQALARIRGMSPTPSDRTRSPNSVYAAKLASQTRSPGGKSSVYYYSDTLRPRTNRGFTDSDSGISNNRSTSEDTPPPPLPSQRLHIQPRNSAVSSFDHQSPARSSKSRPKSSKKSNFSTAQV</sequence>
<feature type="region of interest" description="Disordered" evidence="1">
    <location>
        <begin position="248"/>
        <end position="278"/>
    </location>
</feature>
<comment type="caution">
    <text evidence="3">The sequence shown here is derived from an EMBL/GenBank/DDBJ whole genome shotgun (WGS) entry which is preliminary data.</text>
</comment>
<feature type="region of interest" description="Disordered" evidence="1">
    <location>
        <begin position="329"/>
        <end position="552"/>
    </location>
</feature>
<evidence type="ECO:0000256" key="1">
    <source>
        <dbReference type="SAM" id="MobiDB-lite"/>
    </source>
</evidence>
<dbReference type="Proteomes" id="UP000318571">
    <property type="component" value="Chromosome 8"/>
</dbReference>
<feature type="compositionally biased region" description="Low complexity" evidence="1">
    <location>
        <begin position="408"/>
        <end position="419"/>
    </location>
</feature>
<keyword evidence="2" id="KW-1133">Transmembrane helix</keyword>
<accession>A0A553N9B1</accession>
<name>A0A553N9B1_TIGCA</name>
<evidence type="ECO:0000313" key="4">
    <source>
        <dbReference type="Proteomes" id="UP000318571"/>
    </source>
</evidence>
<feature type="transmembrane region" description="Helical" evidence="2">
    <location>
        <begin position="112"/>
        <end position="137"/>
    </location>
</feature>
<feature type="compositionally biased region" description="Polar residues" evidence="1">
    <location>
        <begin position="442"/>
        <end position="453"/>
    </location>
</feature>
<feature type="region of interest" description="Disordered" evidence="1">
    <location>
        <begin position="149"/>
        <end position="175"/>
    </location>
</feature>
<feature type="compositionally biased region" description="Polar residues" evidence="1">
    <location>
        <begin position="518"/>
        <end position="528"/>
    </location>
</feature>
<reference evidence="3 4" key="1">
    <citation type="journal article" date="2018" name="Nat. Ecol. Evol.">
        <title>Genomic signatures of mitonuclear coevolution across populations of Tigriopus californicus.</title>
        <authorList>
            <person name="Barreto F.S."/>
            <person name="Watson E.T."/>
            <person name="Lima T.G."/>
            <person name="Willett C.S."/>
            <person name="Edmands S."/>
            <person name="Li W."/>
            <person name="Burton R.S."/>
        </authorList>
    </citation>
    <scope>NUCLEOTIDE SEQUENCE [LARGE SCALE GENOMIC DNA]</scope>
    <source>
        <strain evidence="3 4">San Diego</strain>
    </source>
</reference>
<keyword evidence="2" id="KW-0472">Membrane</keyword>
<gene>
    <name evidence="3" type="ORF">TCAL_10716</name>
</gene>
<feature type="compositionally biased region" description="Polar residues" evidence="1">
    <location>
        <begin position="263"/>
        <end position="272"/>
    </location>
</feature>